<dbReference type="Proteomes" id="UP000318478">
    <property type="component" value="Unassembled WGS sequence"/>
</dbReference>
<organism evidence="5 6">
    <name type="scientific">Posidoniimonas polymericola</name>
    <dbReference type="NCBI Taxonomy" id="2528002"/>
    <lineage>
        <taxon>Bacteria</taxon>
        <taxon>Pseudomonadati</taxon>
        <taxon>Planctomycetota</taxon>
        <taxon>Planctomycetia</taxon>
        <taxon>Pirellulales</taxon>
        <taxon>Lacipirellulaceae</taxon>
        <taxon>Posidoniimonas</taxon>
    </lineage>
</organism>
<dbReference type="InterPro" id="IPR002577">
    <property type="entry name" value="HTH_HxlR"/>
</dbReference>
<dbReference type="Pfam" id="PF01638">
    <property type="entry name" value="HxlR"/>
    <property type="match status" value="1"/>
</dbReference>
<dbReference type="AlphaFoldDB" id="A0A5C5YS03"/>
<keyword evidence="3" id="KW-0804">Transcription</keyword>
<evidence type="ECO:0000256" key="3">
    <source>
        <dbReference type="ARBA" id="ARBA00023163"/>
    </source>
</evidence>
<evidence type="ECO:0000256" key="1">
    <source>
        <dbReference type="ARBA" id="ARBA00023015"/>
    </source>
</evidence>
<dbReference type="Gene3D" id="1.10.10.10">
    <property type="entry name" value="Winged helix-like DNA-binding domain superfamily/Winged helix DNA-binding domain"/>
    <property type="match status" value="1"/>
</dbReference>
<keyword evidence="2" id="KW-0238">DNA-binding</keyword>
<reference evidence="5 6" key="1">
    <citation type="submission" date="2019-02" db="EMBL/GenBank/DDBJ databases">
        <title>Deep-cultivation of Planctomycetes and their phenomic and genomic characterization uncovers novel biology.</title>
        <authorList>
            <person name="Wiegand S."/>
            <person name="Jogler M."/>
            <person name="Boedeker C."/>
            <person name="Pinto D."/>
            <person name="Vollmers J."/>
            <person name="Rivas-Marin E."/>
            <person name="Kohn T."/>
            <person name="Peeters S.H."/>
            <person name="Heuer A."/>
            <person name="Rast P."/>
            <person name="Oberbeckmann S."/>
            <person name="Bunk B."/>
            <person name="Jeske O."/>
            <person name="Meyerdierks A."/>
            <person name="Storesund J.E."/>
            <person name="Kallscheuer N."/>
            <person name="Luecker S."/>
            <person name="Lage O.M."/>
            <person name="Pohl T."/>
            <person name="Merkel B.J."/>
            <person name="Hornburger P."/>
            <person name="Mueller R.-W."/>
            <person name="Bruemmer F."/>
            <person name="Labrenz M."/>
            <person name="Spormann A.M."/>
            <person name="Op Den Camp H."/>
            <person name="Overmann J."/>
            <person name="Amann R."/>
            <person name="Jetten M.S.M."/>
            <person name="Mascher T."/>
            <person name="Medema M.H."/>
            <person name="Devos D.P."/>
            <person name="Kaster A.-K."/>
            <person name="Ovreas L."/>
            <person name="Rohde M."/>
            <person name="Galperin M.Y."/>
            <person name="Jogler C."/>
        </authorList>
    </citation>
    <scope>NUCLEOTIDE SEQUENCE [LARGE SCALE GENOMIC DNA]</scope>
    <source>
        <strain evidence="5 6">Pla123a</strain>
    </source>
</reference>
<evidence type="ECO:0000256" key="2">
    <source>
        <dbReference type="ARBA" id="ARBA00023125"/>
    </source>
</evidence>
<dbReference type="PANTHER" id="PTHR33204">
    <property type="entry name" value="TRANSCRIPTIONAL REGULATOR, MARR FAMILY"/>
    <property type="match status" value="1"/>
</dbReference>
<feature type="domain" description="HTH hxlR-type" evidence="4">
    <location>
        <begin position="8"/>
        <end position="106"/>
    </location>
</feature>
<dbReference type="GO" id="GO:0003677">
    <property type="term" value="F:DNA binding"/>
    <property type="evidence" value="ECO:0007669"/>
    <property type="project" value="UniProtKB-KW"/>
</dbReference>
<dbReference type="RefSeq" id="WP_146585436.1">
    <property type="nucleotide sequence ID" value="NZ_SJPO01000003.1"/>
</dbReference>
<dbReference type="PROSITE" id="PS51118">
    <property type="entry name" value="HTH_HXLR"/>
    <property type="match status" value="1"/>
</dbReference>
<dbReference type="InterPro" id="IPR036388">
    <property type="entry name" value="WH-like_DNA-bd_sf"/>
</dbReference>
<proteinExistence type="predicted"/>
<name>A0A5C5YS03_9BACT</name>
<dbReference type="InterPro" id="IPR036390">
    <property type="entry name" value="WH_DNA-bd_sf"/>
</dbReference>
<dbReference type="EMBL" id="SJPO01000003">
    <property type="protein sequence ID" value="TWT77695.1"/>
    <property type="molecule type" value="Genomic_DNA"/>
</dbReference>
<dbReference type="PANTHER" id="PTHR33204:SF37">
    <property type="entry name" value="HTH-TYPE TRANSCRIPTIONAL REGULATOR YODB"/>
    <property type="match status" value="1"/>
</dbReference>
<protein>
    <submittedName>
        <fullName evidence="5">Putative HTH-type transcriptional regulator YybR</fullName>
    </submittedName>
</protein>
<keyword evidence="1" id="KW-0805">Transcription regulation</keyword>
<keyword evidence="6" id="KW-1185">Reference proteome</keyword>
<gene>
    <name evidence="5" type="primary">yybR</name>
    <name evidence="5" type="ORF">Pla123a_14910</name>
</gene>
<accession>A0A5C5YS03</accession>
<evidence type="ECO:0000259" key="4">
    <source>
        <dbReference type="PROSITE" id="PS51118"/>
    </source>
</evidence>
<dbReference type="OrthoDB" id="9791143at2"/>
<evidence type="ECO:0000313" key="5">
    <source>
        <dbReference type="EMBL" id="TWT77695.1"/>
    </source>
</evidence>
<sequence length="111" mass="12517">MKPRRSVCPVACTLDILGDKWTLLVVRDMLLGNTMFKEFMASPEGIATNILSDRLQRLVECGIAERFTPEDSNGKDAYRLTPKGKDLRPVILAMLKWGEKHVEGSEARLKK</sequence>
<dbReference type="SUPFAM" id="SSF46785">
    <property type="entry name" value="Winged helix' DNA-binding domain"/>
    <property type="match status" value="1"/>
</dbReference>
<comment type="caution">
    <text evidence="5">The sequence shown here is derived from an EMBL/GenBank/DDBJ whole genome shotgun (WGS) entry which is preliminary data.</text>
</comment>
<evidence type="ECO:0000313" key="6">
    <source>
        <dbReference type="Proteomes" id="UP000318478"/>
    </source>
</evidence>